<dbReference type="Proteomes" id="UP000256845">
    <property type="component" value="Unassembled WGS sequence"/>
</dbReference>
<evidence type="ECO:0000256" key="3">
    <source>
        <dbReference type="ARBA" id="ARBA00023015"/>
    </source>
</evidence>
<dbReference type="AlphaFoldDB" id="A0A3D9HRX7"/>
<dbReference type="GO" id="GO:0000156">
    <property type="term" value="F:phosphorelay response regulator activity"/>
    <property type="evidence" value="ECO:0007669"/>
    <property type="project" value="TreeGrafter"/>
</dbReference>
<dbReference type="GO" id="GO:0005829">
    <property type="term" value="C:cytosol"/>
    <property type="evidence" value="ECO:0007669"/>
    <property type="project" value="TreeGrafter"/>
</dbReference>
<dbReference type="InterPro" id="IPR039420">
    <property type="entry name" value="WalR-like"/>
</dbReference>
<evidence type="ECO:0000313" key="9">
    <source>
        <dbReference type="Proteomes" id="UP000256845"/>
    </source>
</evidence>
<evidence type="ECO:0000313" key="8">
    <source>
        <dbReference type="EMBL" id="RED51616.1"/>
    </source>
</evidence>
<evidence type="ECO:0000256" key="5">
    <source>
        <dbReference type="ARBA" id="ARBA00023163"/>
    </source>
</evidence>
<keyword evidence="5" id="KW-0804">Transcription</keyword>
<dbReference type="CDD" id="cd17574">
    <property type="entry name" value="REC_OmpR"/>
    <property type="match status" value="1"/>
</dbReference>
<organism evidence="8 9">
    <name type="scientific">Aestuariispira insulae</name>
    <dbReference type="NCBI Taxonomy" id="1461337"/>
    <lineage>
        <taxon>Bacteria</taxon>
        <taxon>Pseudomonadati</taxon>
        <taxon>Pseudomonadota</taxon>
        <taxon>Alphaproteobacteria</taxon>
        <taxon>Rhodospirillales</taxon>
        <taxon>Kiloniellaceae</taxon>
        <taxon>Aestuariispira</taxon>
    </lineage>
</organism>
<dbReference type="PROSITE" id="PS50110">
    <property type="entry name" value="RESPONSE_REGULATORY"/>
    <property type="match status" value="1"/>
</dbReference>
<dbReference type="GO" id="GO:0032993">
    <property type="term" value="C:protein-DNA complex"/>
    <property type="evidence" value="ECO:0007669"/>
    <property type="project" value="TreeGrafter"/>
</dbReference>
<evidence type="ECO:0000256" key="2">
    <source>
        <dbReference type="ARBA" id="ARBA00023012"/>
    </source>
</evidence>
<evidence type="ECO:0000256" key="6">
    <source>
        <dbReference type="PROSITE-ProRule" id="PRU00169"/>
    </source>
</evidence>
<keyword evidence="3" id="KW-0805">Transcription regulation</keyword>
<reference evidence="8 9" key="1">
    <citation type="submission" date="2018-07" db="EMBL/GenBank/DDBJ databases">
        <title>Genomic Encyclopedia of Type Strains, Phase III (KMG-III): the genomes of soil and plant-associated and newly described type strains.</title>
        <authorList>
            <person name="Whitman W."/>
        </authorList>
    </citation>
    <scope>NUCLEOTIDE SEQUENCE [LARGE SCALE GENOMIC DNA]</scope>
    <source>
        <strain evidence="8 9">CECT 8488</strain>
    </source>
</reference>
<dbReference type="PANTHER" id="PTHR48111:SF1">
    <property type="entry name" value="TWO-COMPONENT RESPONSE REGULATOR ORR33"/>
    <property type="match status" value="1"/>
</dbReference>
<keyword evidence="9" id="KW-1185">Reference proteome</keyword>
<comment type="caution">
    <text evidence="8">The sequence shown here is derived from an EMBL/GenBank/DDBJ whole genome shotgun (WGS) entry which is preliminary data.</text>
</comment>
<sequence length="584" mass="64553">MPNASLNSVIEEDRDNRILVVDDEEMIRDMLAAILESEGYVVFCAQNGEQALHLIQSEHPSLVICDVRMPKMDGTAFVQQLRENHPDLSYIPVIFLSGGTDENAISSGLKNGADDYLTKPVDASHLLIKVEAILRQITRMKRKKRVDEVKLYKALVVKGKAASEQAVSLSAAGEMDPDKLAPAFREKLSEMCQSEGKESCSAVQLFSLSEYEDIFGEEWEKYAKKAMAIAEQTIRHHLRAGDEYSPNGENGFLLLFPKLDEQACKARIDMIADEIRVNLLGEEARVYRSMSLDATTVALEDFCDSQGNMTAESLNRAFGGRMGHAVRERAPDPSLSITERVLSQIEVRFQPVWEATSQKVFAYECLPYRRTVYGVFTGAEVLHGGEGDPLTVELDIHMAKAAAKAIEGTSEGEYGAQVFLPLHFTTLFGAGRECLEEILGPVKGRSRELLYFEVISVPSATSPVRVWDAMRFLKEFSKSISVELPVLDRNVPVFSSAGAMALKLSLKGLSNQAEMGQFTADLKRHVDEIGKQKMLTFLSEVDTINSFKASLAAGSGYVSGRVVGPISERARQSFSLPEKKILFG</sequence>
<evidence type="ECO:0000256" key="4">
    <source>
        <dbReference type="ARBA" id="ARBA00023125"/>
    </source>
</evidence>
<dbReference type="InterPro" id="IPR011006">
    <property type="entry name" value="CheY-like_superfamily"/>
</dbReference>
<evidence type="ECO:0000256" key="1">
    <source>
        <dbReference type="ARBA" id="ARBA00022553"/>
    </source>
</evidence>
<name>A0A3D9HRX7_9PROT</name>
<dbReference type="InterPro" id="IPR001789">
    <property type="entry name" value="Sig_transdc_resp-reg_receiver"/>
</dbReference>
<dbReference type="GO" id="GO:0006355">
    <property type="term" value="P:regulation of DNA-templated transcription"/>
    <property type="evidence" value="ECO:0007669"/>
    <property type="project" value="TreeGrafter"/>
</dbReference>
<keyword evidence="4" id="KW-0238">DNA-binding</keyword>
<keyword evidence="2" id="KW-0902">Two-component regulatory system</keyword>
<dbReference type="Gene3D" id="3.40.50.2300">
    <property type="match status" value="1"/>
</dbReference>
<keyword evidence="1 6" id="KW-0597">Phosphoprotein</keyword>
<feature type="modified residue" description="4-aspartylphosphate" evidence="6">
    <location>
        <position position="66"/>
    </location>
</feature>
<accession>A0A3D9HRX7</accession>
<dbReference type="PANTHER" id="PTHR48111">
    <property type="entry name" value="REGULATOR OF RPOS"/>
    <property type="match status" value="1"/>
</dbReference>
<dbReference type="EMBL" id="QRDW01000003">
    <property type="protein sequence ID" value="RED51616.1"/>
    <property type="molecule type" value="Genomic_DNA"/>
</dbReference>
<feature type="domain" description="Response regulatory" evidence="7">
    <location>
        <begin position="17"/>
        <end position="134"/>
    </location>
</feature>
<dbReference type="RefSeq" id="WP_181905299.1">
    <property type="nucleotide sequence ID" value="NZ_QRDW01000003.1"/>
</dbReference>
<gene>
    <name evidence="8" type="ORF">DFP90_103419</name>
</gene>
<protein>
    <submittedName>
        <fullName evidence="8">Response regulator receiver domain-containing protein</fullName>
    </submittedName>
</protein>
<evidence type="ECO:0000259" key="7">
    <source>
        <dbReference type="PROSITE" id="PS50110"/>
    </source>
</evidence>
<dbReference type="GO" id="GO:0000976">
    <property type="term" value="F:transcription cis-regulatory region binding"/>
    <property type="evidence" value="ECO:0007669"/>
    <property type="project" value="TreeGrafter"/>
</dbReference>
<dbReference type="SMART" id="SM00448">
    <property type="entry name" value="REC"/>
    <property type="match status" value="1"/>
</dbReference>
<proteinExistence type="predicted"/>
<dbReference type="SUPFAM" id="SSF52172">
    <property type="entry name" value="CheY-like"/>
    <property type="match status" value="1"/>
</dbReference>
<dbReference type="Pfam" id="PF00072">
    <property type="entry name" value="Response_reg"/>
    <property type="match status" value="1"/>
</dbReference>